<comment type="subcellular location">
    <subcellularLocation>
        <location evidence="1">Membrane</location>
        <topology evidence="1">Multi-pass membrane protein</topology>
    </subcellularLocation>
</comment>
<dbReference type="PANTHER" id="PTHR45820">
    <property type="entry name" value="FI23527P1"/>
    <property type="match status" value="1"/>
</dbReference>
<evidence type="ECO:0000259" key="10">
    <source>
        <dbReference type="Pfam" id="PF01545"/>
    </source>
</evidence>
<dbReference type="InterPro" id="IPR058533">
    <property type="entry name" value="Cation_efflux_TM"/>
</dbReference>
<feature type="compositionally biased region" description="Low complexity" evidence="8">
    <location>
        <begin position="212"/>
        <end position="221"/>
    </location>
</feature>
<feature type="transmembrane region" description="Helical" evidence="9">
    <location>
        <begin position="111"/>
        <end position="135"/>
    </location>
</feature>
<accession>A0A9Q0MK05</accession>
<reference evidence="12" key="1">
    <citation type="submission" date="2022-12" db="EMBL/GenBank/DDBJ databases">
        <title>Genome assemblies of Blomia tropicalis.</title>
        <authorList>
            <person name="Cui Y."/>
        </authorList>
    </citation>
    <scope>NUCLEOTIDE SEQUENCE</scope>
    <source>
        <tissue evidence="12">Adult mites</tissue>
    </source>
</reference>
<organism evidence="12 13">
    <name type="scientific">Blomia tropicalis</name>
    <name type="common">Mite</name>
    <dbReference type="NCBI Taxonomy" id="40697"/>
    <lineage>
        <taxon>Eukaryota</taxon>
        <taxon>Metazoa</taxon>
        <taxon>Ecdysozoa</taxon>
        <taxon>Arthropoda</taxon>
        <taxon>Chelicerata</taxon>
        <taxon>Arachnida</taxon>
        <taxon>Acari</taxon>
        <taxon>Acariformes</taxon>
        <taxon>Sarcoptiformes</taxon>
        <taxon>Astigmata</taxon>
        <taxon>Glycyphagoidea</taxon>
        <taxon>Echimyopodidae</taxon>
        <taxon>Blomia</taxon>
    </lineage>
</organism>
<feature type="transmembrane region" description="Helical" evidence="9">
    <location>
        <begin position="81"/>
        <end position="99"/>
    </location>
</feature>
<evidence type="ECO:0000256" key="8">
    <source>
        <dbReference type="SAM" id="MobiDB-lite"/>
    </source>
</evidence>
<comment type="similarity">
    <text evidence="2">Belongs to the cation diffusion facilitator (CDF) transporter (TC 2.A.4) family. SLC30A subfamily.</text>
</comment>
<evidence type="ECO:0000313" key="13">
    <source>
        <dbReference type="Proteomes" id="UP001142055"/>
    </source>
</evidence>
<keyword evidence="5" id="KW-0862">Zinc</keyword>
<gene>
    <name evidence="12" type="ORF">RDWZM_003745</name>
</gene>
<dbReference type="GO" id="GO:0010312">
    <property type="term" value="P:detoxification of zinc ion"/>
    <property type="evidence" value="ECO:0007669"/>
    <property type="project" value="TreeGrafter"/>
</dbReference>
<evidence type="ECO:0000256" key="4">
    <source>
        <dbReference type="ARBA" id="ARBA00022692"/>
    </source>
</evidence>
<dbReference type="OMA" id="WARIEVV"/>
<dbReference type="EMBL" id="JAPWDV010000001">
    <property type="protein sequence ID" value="KAJ6225200.1"/>
    <property type="molecule type" value="Genomic_DNA"/>
</dbReference>
<keyword evidence="3" id="KW-0813">Transport</keyword>
<keyword evidence="6 9" id="KW-1133">Transmembrane helix</keyword>
<dbReference type="GO" id="GO:0006882">
    <property type="term" value="P:intracellular zinc ion homeostasis"/>
    <property type="evidence" value="ECO:0007669"/>
    <property type="project" value="TreeGrafter"/>
</dbReference>
<dbReference type="Pfam" id="PF16916">
    <property type="entry name" value="ZT_dimer"/>
    <property type="match status" value="1"/>
</dbReference>
<evidence type="ECO:0000256" key="9">
    <source>
        <dbReference type="SAM" id="Phobius"/>
    </source>
</evidence>
<dbReference type="Gene3D" id="1.20.1510.10">
    <property type="entry name" value="Cation efflux protein transmembrane domain"/>
    <property type="match status" value="1"/>
</dbReference>
<dbReference type="SUPFAM" id="SSF161111">
    <property type="entry name" value="Cation efflux protein transmembrane domain-like"/>
    <property type="match status" value="1"/>
</dbReference>
<evidence type="ECO:0000256" key="5">
    <source>
        <dbReference type="ARBA" id="ARBA00022833"/>
    </source>
</evidence>
<dbReference type="SUPFAM" id="SSF160240">
    <property type="entry name" value="Cation efflux protein cytoplasmic domain-like"/>
    <property type="match status" value="1"/>
</dbReference>
<keyword evidence="4 9" id="KW-0812">Transmembrane</keyword>
<evidence type="ECO:0000256" key="2">
    <source>
        <dbReference type="ARBA" id="ARBA00008873"/>
    </source>
</evidence>
<dbReference type="InterPro" id="IPR027470">
    <property type="entry name" value="Cation_efflux_CTD"/>
</dbReference>
<evidence type="ECO:0000256" key="3">
    <source>
        <dbReference type="ARBA" id="ARBA00022448"/>
    </source>
</evidence>
<name>A0A9Q0MK05_BLOTA</name>
<dbReference type="GO" id="GO:0005385">
    <property type="term" value="F:zinc ion transmembrane transporter activity"/>
    <property type="evidence" value="ECO:0007669"/>
    <property type="project" value="TreeGrafter"/>
</dbReference>
<feature type="transmembrane region" description="Helical" evidence="9">
    <location>
        <begin position="244"/>
        <end position="269"/>
    </location>
</feature>
<dbReference type="PANTHER" id="PTHR45820:SF9">
    <property type="entry name" value="FI23527P1"/>
    <property type="match status" value="1"/>
</dbReference>
<keyword evidence="13" id="KW-1185">Reference proteome</keyword>
<dbReference type="Pfam" id="PF01545">
    <property type="entry name" value="Cation_efflux"/>
    <property type="match status" value="1"/>
</dbReference>
<comment type="caution">
    <text evidence="12">The sequence shown here is derived from an EMBL/GenBank/DDBJ whole genome shotgun (WGS) entry which is preliminary data.</text>
</comment>
<dbReference type="GO" id="GO:0016020">
    <property type="term" value="C:membrane"/>
    <property type="evidence" value="ECO:0007669"/>
    <property type="project" value="UniProtKB-SubCell"/>
</dbReference>
<evidence type="ECO:0000256" key="1">
    <source>
        <dbReference type="ARBA" id="ARBA00004141"/>
    </source>
</evidence>
<evidence type="ECO:0000256" key="7">
    <source>
        <dbReference type="ARBA" id="ARBA00023136"/>
    </source>
</evidence>
<dbReference type="InterPro" id="IPR036837">
    <property type="entry name" value="Cation_efflux_CTD_sf"/>
</dbReference>
<feature type="transmembrane region" description="Helical" evidence="9">
    <location>
        <begin position="281"/>
        <end position="298"/>
    </location>
</feature>
<keyword evidence="7 9" id="KW-0472">Membrane</keyword>
<feature type="transmembrane region" description="Helical" evidence="9">
    <location>
        <begin position="155"/>
        <end position="177"/>
    </location>
</feature>
<feature type="transmembrane region" description="Helical" evidence="9">
    <location>
        <begin position="47"/>
        <end position="66"/>
    </location>
</feature>
<feature type="compositionally biased region" description="Polar residues" evidence="8">
    <location>
        <begin position="188"/>
        <end position="211"/>
    </location>
</feature>
<feature type="domain" description="Cation efflux protein cytoplasmic" evidence="11">
    <location>
        <begin position="311"/>
        <end position="386"/>
    </location>
</feature>
<sequence length="444" mass="50059">MKRNNVKSKEVIFTISQSSITPIELINNDNQQERQGSNEIEASPLRLYFLYGIIVIQLGIFITELITDQFIHSLLILTDAYHHLFNACNAILMVLCFKISNQVSVKNTFGWVRLEVLGMLTTITFIVALIFSLLIEGALQLFHLHEISSPTNIHVLLTFGSWSLIANLLYVVAVNGIDSEPHFKQTTRNNRSFSTANCEQNELTTNNEPIPSTSTSSADSNNNDRKNRIQPIGGEITPEKEGHWLVGSLIQGILSPVLVLLASFAIITFGDDDFAHMADPAIGIITALLLCISFFPQLKNTMLILMQTVPENVNIEQMKKELLAKFDIIQNIHELHIWRLTDSKIVSTCHIVLPSQSTTDYVRLFETIRSFLHTQYGISYVTIQPEFFNWNHDQQFSLLETKGGDKCFMKCPHQIGCEADCDGLTCCLPEEKLKSVQINHGHCH</sequence>
<feature type="domain" description="Cation efflux protein transmembrane" evidence="10">
    <location>
        <begin position="53"/>
        <end position="306"/>
    </location>
</feature>
<evidence type="ECO:0000256" key="6">
    <source>
        <dbReference type="ARBA" id="ARBA00022989"/>
    </source>
</evidence>
<dbReference type="Proteomes" id="UP001142055">
    <property type="component" value="Chromosome 1"/>
</dbReference>
<protein>
    <submittedName>
        <fullName evidence="12">Uncharacterized protein</fullName>
    </submittedName>
</protein>
<dbReference type="InterPro" id="IPR027469">
    <property type="entry name" value="Cation_efflux_TMD_sf"/>
</dbReference>
<feature type="region of interest" description="Disordered" evidence="8">
    <location>
        <begin position="188"/>
        <end position="235"/>
    </location>
</feature>
<dbReference type="AlphaFoldDB" id="A0A9Q0MK05"/>
<evidence type="ECO:0000259" key="11">
    <source>
        <dbReference type="Pfam" id="PF16916"/>
    </source>
</evidence>
<proteinExistence type="inferred from homology"/>
<evidence type="ECO:0000313" key="12">
    <source>
        <dbReference type="EMBL" id="KAJ6225200.1"/>
    </source>
</evidence>